<dbReference type="Pfam" id="PF00501">
    <property type="entry name" value="AMP-binding"/>
    <property type="match status" value="1"/>
</dbReference>
<dbReference type="OrthoDB" id="6187882at2"/>
<dbReference type="InterPro" id="IPR000873">
    <property type="entry name" value="AMP-dep_synth/lig_dom"/>
</dbReference>
<name>A0A373FLE0_COMTE</name>
<gene>
    <name evidence="3" type="ORF">DZC30_11355</name>
</gene>
<dbReference type="AlphaFoldDB" id="A0A373FLE0"/>
<comment type="caution">
    <text evidence="3">The sequence shown here is derived from an EMBL/GenBank/DDBJ whole genome shotgun (WGS) entry which is preliminary data.</text>
</comment>
<evidence type="ECO:0000313" key="3">
    <source>
        <dbReference type="EMBL" id="RGE44948.1"/>
    </source>
</evidence>
<dbReference type="PANTHER" id="PTHR43767">
    <property type="entry name" value="LONG-CHAIN-FATTY-ACID--COA LIGASE"/>
    <property type="match status" value="1"/>
</dbReference>
<evidence type="ECO:0000259" key="2">
    <source>
        <dbReference type="Pfam" id="PF13193"/>
    </source>
</evidence>
<feature type="domain" description="AMP-dependent synthetase/ligase" evidence="1">
    <location>
        <begin position="13"/>
        <end position="385"/>
    </location>
</feature>
<dbReference type="InterPro" id="IPR042099">
    <property type="entry name" value="ANL_N_sf"/>
</dbReference>
<sequence length="541" mass="59112">MKRTFNLADIFELVVQAVPDRIAFGCGEQKLTFKQLDERANQLGNALRARGIGRGDNVGIQLYNCAEYLEAFFACSKIGAIPVNVNYRYVADELQGLFNSLHLRGLVFGADFDGAVQAVIPQVPTLRLALRVGGDAAEQPRCVQPYESVLAEGSKELSDPGRSDDDIFMLCTGGTTGLPKGVMWPHKALFMGALGGGGYYFRRPPIEAPEDLLQLVPNAPALAYLAAAPLMHGAAMWSTLISLFSGHPVYVNDRKNFDPVHMLDLIERHNINVMAVVGDAMALPIIQTLEANPGRWALKSLMIFGNGGAVFSRHLQERLLVQVPHLMLNNGMASSESGVLGGGEKTPEGEGFMRITPRPDLSVISEDMRILTQPGEEGILSRRGHTPLGYYGDPKKTAETFVVIDGSRWVLTGDRARIDVTGDYVVLGRGSQCINTGGEKVYPEEVEEVARRYKAVQDVMVVGLPDERWGSKVAAVVQVQAGHEFDLQEFEQICRANLSGYKLPRAVYLAQEVKRSPAGKADYRWAKAYAAEHEPLSAVTV</sequence>
<keyword evidence="4" id="KW-1185">Reference proteome</keyword>
<protein>
    <submittedName>
        <fullName evidence="3">AMP-dependent synthetase</fullName>
    </submittedName>
</protein>
<dbReference type="NCBIfam" id="NF005863">
    <property type="entry name" value="PRK07798.1"/>
    <property type="match status" value="1"/>
</dbReference>
<evidence type="ECO:0000259" key="1">
    <source>
        <dbReference type="Pfam" id="PF00501"/>
    </source>
</evidence>
<dbReference type="InterPro" id="IPR050237">
    <property type="entry name" value="ATP-dep_AMP-bd_enzyme"/>
</dbReference>
<dbReference type="InterPro" id="IPR025110">
    <property type="entry name" value="AMP-bd_C"/>
</dbReference>
<dbReference type="InterPro" id="IPR020845">
    <property type="entry name" value="AMP-binding_CS"/>
</dbReference>
<dbReference type="PROSITE" id="PS00455">
    <property type="entry name" value="AMP_BINDING"/>
    <property type="match status" value="1"/>
</dbReference>
<dbReference type="GO" id="GO:0016878">
    <property type="term" value="F:acid-thiol ligase activity"/>
    <property type="evidence" value="ECO:0007669"/>
    <property type="project" value="UniProtKB-ARBA"/>
</dbReference>
<dbReference type="SUPFAM" id="SSF56801">
    <property type="entry name" value="Acetyl-CoA synthetase-like"/>
    <property type="match status" value="1"/>
</dbReference>
<accession>A0A373FLE0</accession>
<feature type="domain" description="AMP-binding enzyme C-terminal" evidence="2">
    <location>
        <begin position="445"/>
        <end position="520"/>
    </location>
</feature>
<evidence type="ECO:0000313" key="4">
    <source>
        <dbReference type="Proteomes" id="UP000261948"/>
    </source>
</evidence>
<dbReference type="InterPro" id="IPR045851">
    <property type="entry name" value="AMP-bd_C_sf"/>
</dbReference>
<dbReference type="Gene3D" id="3.40.50.12780">
    <property type="entry name" value="N-terminal domain of ligase-like"/>
    <property type="match status" value="1"/>
</dbReference>
<reference evidence="3 4" key="1">
    <citation type="submission" date="2018-08" db="EMBL/GenBank/DDBJ databases">
        <title>Comamonas testosteroni strain SWCO2.</title>
        <authorList>
            <person name="Jiang N."/>
            <person name="Zhang X.Z."/>
        </authorList>
    </citation>
    <scope>NUCLEOTIDE SEQUENCE [LARGE SCALE GENOMIC DNA]</scope>
    <source>
        <strain evidence="3 4">SWCO2</strain>
    </source>
</reference>
<dbReference type="Proteomes" id="UP000261948">
    <property type="component" value="Unassembled WGS sequence"/>
</dbReference>
<dbReference type="Gene3D" id="3.30.300.30">
    <property type="match status" value="1"/>
</dbReference>
<organism evidence="3 4">
    <name type="scientific">Comamonas testosteroni</name>
    <name type="common">Pseudomonas testosteroni</name>
    <dbReference type="NCBI Taxonomy" id="285"/>
    <lineage>
        <taxon>Bacteria</taxon>
        <taxon>Pseudomonadati</taxon>
        <taxon>Pseudomonadota</taxon>
        <taxon>Betaproteobacteria</taxon>
        <taxon>Burkholderiales</taxon>
        <taxon>Comamonadaceae</taxon>
        <taxon>Comamonas</taxon>
    </lineage>
</organism>
<dbReference type="Pfam" id="PF13193">
    <property type="entry name" value="AMP-binding_C"/>
    <property type="match status" value="1"/>
</dbReference>
<proteinExistence type="predicted"/>
<dbReference type="PANTHER" id="PTHR43767:SF1">
    <property type="entry name" value="NONRIBOSOMAL PEPTIDE SYNTHASE PES1 (EUROFUNG)-RELATED"/>
    <property type="match status" value="1"/>
</dbReference>
<dbReference type="EMBL" id="QURR01000012">
    <property type="protein sequence ID" value="RGE44948.1"/>
    <property type="molecule type" value="Genomic_DNA"/>
</dbReference>